<dbReference type="SUPFAM" id="SSF46689">
    <property type="entry name" value="Homeodomain-like"/>
    <property type="match status" value="1"/>
</dbReference>
<evidence type="ECO:0000256" key="1">
    <source>
        <dbReference type="ARBA" id="ARBA00023015"/>
    </source>
</evidence>
<feature type="domain" description="HTH araC/xylS-type" evidence="4">
    <location>
        <begin position="254"/>
        <end position="352"/>
    </location>
</feature>
<keyword evidence="1" id="KW-0805">Transcription regulation</keyword>
<dbReference type="InterPro" id="IPR032687">
    <property type="entry name" value="AraC-type_N"/>
</dbReference>
<dbReference type="RefSeq" id="WP_279251834.1">
    <property type="nucleotide sequence ID" value="NZ_SHNP01000001.1"/>
</dbReference>
<dbReference type="PROSITE" id="PS01124">
    <property type="entry name" value="HTH_ARAC_FAMILY_2"/>
    <property type="match status" value="1"/>
</dbReference>
<dbReference type="InterPro" id="IPR009057">
    <property type="entry name" value="Homeodomain-like_sf"/>
</dbReference>
<proteinExistence type="predicted"/>
<evidence type="ECO:0000313" key="6">
    <source>
        <dbReference type="Proteomes" id="UP001143307"/>
    </source>
</evidence>
<dbReference type="PANTHER" id="PTHR47894">
    <property type="entry name" value="HTH-TYPE TRANSCRIPTIONAL REGULATOR GADX"/>
    <property type="match status" value="1"/>
</dbReference>
<dbReference type="Pfam" id="PF12833">
    <property type="entry name" value="HTH_18"/>
    <property type="match status" value="1"/>
</dbReference>
<protein>
    <submittedName>
        <fullName evidence="5">AraC family transcriptional regulator</fullName>
    </submittedName>
</protein>
<accession>A0ABT3SSB5</accession>
<dbReference type="InterPro" id="IPR018060">
    <property type="entry name" value="HTH_AraC"/>
</dbReference>
<comment type="caution">
    <text evidence="5">The sequence shown here is derived from an EMBL/GenBank/DDBJ whole genome shotgun (WGS) entry which is preliminary data.</text>
</comment>
<dbReference type="Pfam" id="PF12625">
    <property type="entry name" value="Arabinose_bd"/>
    <property type="match status" value="1"/>
</dbReference>
<reference evidence="5" key="1">
    <citation type="submission" date="2019-02" db="EMBL/GenBank/DDBJ databases">
        <authorList>
            <person name="Li S.-H."/>
        </authorList>
    </citation>
    <scope>NUCLEOTIDE SEQUENCE</scope>
    <source>
        <strain evidence="5">IMCC8485</strain>
    </source>
</reference>
<evidence type="ECO:0000259" key="4">
    <source>
        <dbReference type="PROSITE" id="PS01124"/>
    </source>
</evidence>
<organism evidence="5 6">
    <name type="scientific">Candidatus Seongchinamella marina</name>
    <dbReference type="NCBI Taxonomy" id="2518990"/>
    <lineage>
        <taxon>Bacteria</taxon>
        <taxon>Pseudomonadati</taxon>
        <taxon>Pseudomonadota</taxon>
        <taxon>Gammaproteobacteria</taxon>
        <taxon>Cellvibrionales</taxon>
        <taxon>Halieaceae</taxon>
        <taxon>Seongchinamella</taxon>
    </lineage>
</organism>
<dbReference type="Gene3D" id="1.10.10.60">
    <property type="entry name" value="Homeodomain-like"/>
    <property type="match status" value="1"/>
</dbReference>
<gene>
    <name evidence="5" type="ORF">EYC87_04660</name>
</gene>
<keyword evidence="2" id="KW-0238">DNA-binding</keyword>
<sequence>MNEVSVSARKFHRLFDYLKRLELDVDAIAARARLSRQRILKLDEAETIPGQHYSRLYKEAVVEMQTLKQPLPWAAGVGSEAFELMCHCMIGARTLGDALVLAVRYEKMVYPMIGHRVCLDVEGDTAILGYHIRFTERGAALVPDNWDRADYQDTVAKASGLLIWHALCGWLVGESLAIEQANISAPFLNSAYHESLSANFHSKVLFDAPDTNFSFSAEQLERRIVHTVDSLREFLENAIYQLILIERKPASTSAAIKSLITIDLAVGLPSFSDIAAQLHMSESSLRRRLQGESTSYQQLKDEVRCQVAIDKLLNEDSKVADLSDYLGFTEPSSFVRSFKNWTGETPRTYREKIQALAQDLS</sequence>
<name>A0ABT3SSB5_9GAMM</name>
<keyword evidence="3" id="KW-0804">Transcription</keyword>
<dbReference type="PANTHER" id="PTHR47894:SF1">
    <property type="entry name" value="HTH-TYPE TRANSCRIPTIONAL REGULATOR VQSM"/>
    <property type="match status" value="1"/>
</dbReference>
<evidence type="ECO:0000256" key="3">
    <source>
        <dbReference type="ARBA" id="ARBA00023163"/>
    </source>
</evidence>
<keyword evidence="6" id="KW-1185">Reference proteome</keyword>
<dbReference type="SMART" id="SM00342">
    <property type="entry name" value="HTH_ARAC"/>
    <property type="match status" value="1"/>
</dbReference>
<dbReference type="EMBL" id="SHNP01000001">
    <property type="protein sequence ID" value="MCX2972877.1"/>
    <property type="molecule type" value="Genomic_DNA"/>
</dbReference>
<dbReference type="Proteomes" id="UP001143307">
    <property type="component" value="Unassembled WGS sequence"/>
</dbReference>
<evidence type="ECO:0000256" key="2">
    <source>
        <dbReference type="ARBA" id="ARBA00023125"/>
    </source>
</evidence>
<evidence type="ECO:0000313" key="5">
    <source>
        <dbReference type="EMBL" id="MCX2972877.1"/>
    </source>
</evidence>